<evidence type="ECO:0000313" key="2">
    <source>
        <dbReference type="EMBL" id="CAK0851187.1"/>
    </source>
</evidence>
<feature type="region of interest" description="Disordered" evidence="1">
    <location>
        <begin position="49"/>
        <end position="94"/>
    </location>
</feature>
<keyword evidence="3" id="KW-1185">Reference proteome</keyword>
<dbReference type="Proteomes" id="UP001189429">
    <property type="component" value="Unassembled WGS sequence"/>
</dbReference>
<protein>
    <recommendedName>
        <fullName evidence="4">Phospholipase B-like</fullName>
    </recommendedName>
</protein>
<dbReference type="EMBL" id="CAUYUJ010015213">
    <property type="protein sequence ID" value="CAK0851187.1"/>
    <property type="molecule type" value="Genomic_DNA"/>
</dbReference>
<feature type="compositionally biased region" description="Basic and acidic residues" evidence="1">
    <location>
        <begin position="1"/>
        <end position="11"/>
    </location>
</feature>
<evidence type="ECO:0000313" key="3">
    <source>
        <dbReference type="Proteomes" id="UP001189429"/>
    </source>
</evidence>
<organism evidence="2 3">
    <name type="scientific">Prorocentrum cordatum</name>
    <dbReference type="NCBI Taxonomy" id="2364126"/>
    <lineage>
        <taxon>Eukaryota</taxon>
        <taxon>Sar</taxon>
        <taxon>Alveolata</taxon>
        <taxon>Dinophyceae</taxon>
        <taxon>Prorocentrales</taxon>
        <taxon>Prorocentraceae</taxon>
        <taxon>Prorocentrum</taxon>
    </lineage>
</organism>
<comment type="caution">
    <text evidence="2">The sequence shown here is derived from an EMBL/GenBank/DDBJ whole genome shotgun (WGS) entry which is preliminary data.</text>
</comment>
<sequence>MPGKLIKDHGCPSEGPPEPRQGGRITRLDSHRWHALPGAVVGFQHVLGPAAGRGEPRGAHVAPQRPIRQSGGARPGAGAVVDPEGRDARGAAEGDQDMFTTVTFSEEQQAQFGVDEDGYVQDLAKFDAATADLPPQPMQNQGGSWHPLDNETTYGVIVNRWLLDGGGGFDTMLSDIPYKVVGTARGE</sequence>
<proteinExistence type="predicted"/>
<feature type="compositionally biased region" description="Basic and acidic residues" evidence="1">
    <location>
        <begin position="83"/>
        <end position="92"/>
    </location>
</feature>
<feature type="region of interest" description="Disordered" evidence="1">
    <location>
        <begin position="1"/>
        <end position="24"/>
    </location>
</feature>
<feature type="non-terminal residue" evidence="2">
    <location>
        <position position="187"/>
    </location>
</feature>
<evidence type="ECO:0008006" key="4">
    <source>
        <dbReference type="Google" id="ProtNLM"/>
    </source>
</evidence>
<name>A0ABN9TXZ0_9DINO</name>
<gene>
    <name evidence="2" type="ORF">PCOR1329_LOCUS43376</name>
</gene>
<accession>A0ABN9TXZ0</accession>
<evidence type="ECO:0000256" key="1">
    <source>
        <dbReference type="SAM" id="MobiDB-lite"/>
    </source>
</evidence>
<reference evidence="2" key="1">
    <citation type="submission" date="2023-10" db="EMBL/GenBank/DDBJ databases">
        <authorList>
            <person name="Chen Y."/>
            <person name="Shah S."/>
            <person name="Dougan E. K."/>
            <person name="Thang M."/>
            <person name="Chan C."/>
        </authorList>
    </citation>
    <scope>NUCLEOTIDE SEQUENCE [LARGE SCALE GENOMIC DNA]</scope>
</reference>